<gene>
    <name evidence="1" type="ORF">HF690_03095</name>
</gene>
<organism evidence="1 2">
    <name type="scientific">Oleiagrimonas citrea</name>
    <dbReference type="NCBI Taxonomy" id="1665687"/>
    <lineage>
        <taxon>Bacteria</taxon>
        <taxon>Pseudomonadati</taxon>
        <taxon>Pseudomonadota</taxon>
        <taxon>Gammaproteobacteria</taxon>
        <taxon>Lysobacterales</taxon>
        <taxon>Rhodanobacteraceae</taxon>
        <taxon>Oleiagrimonas</taxon>
    </lineage>
</organism>
<keyword evidence="2" id="KW-1185">Reference proteome</keyword>
<protein>
    <submittedName>
        <fullName evidence="1">Uncharacterized protein</fullName>
    </submittedName>
</protein>
<sequence>MNVSDSRQPASAASHPLNLRELAPQLRDMLADEDWLPACQDLTKLDELLYRIDTDPQCGDEAPDPDVALLIAAHQDFCHFRRAMAARLNIPDDKPLHITPDEWLQLRLRHGTTPESLRPYAKYRSEGDDRFHIVD</sequence>
<reference evidence="1 2" key="1">
    <citation type="journal article" date="2017" name="Int. J. Syst. Evol. Microbiol.">
        <title>Oleiagrimonas citrea sp. nov., a marine bacterium isolated from tidal flat sediment and emended description of the genus Oleiagrimonas Fang et al. 2015 and Oleiagrimonas soli.</title>
        <authorList>
            <person name="Yang S.H."/>
            <person name="Seo H.S."/>
            <person name="Seong C.N."/>
            <person name="Kwon K.K."/>
        </authorList>
    </citation>
    <scope>NUCLEOTIDE SEQUENCE [LARGE SCALE GENOMIC DNA]</scope>
    <source>
        <strain evidence="1 2">MEBiC09124</strain>
    </source>
</reference>
<dbReference type="EMBL" id="JAAZQD010000001">
    <property type="protein sequence ID" value="NKZ37938.1"/>
    <property type="molecule type" value="Genomic_DNA"/>
</dbReference>
<accession>A0A846ZK64</accession>
<name>A0A846ZK64_9GAMM</name>
<dbReference type="AlphaFoldDB" id="A0A846ZK64"/>
<evidence type="ECO:0000313" key="1">
    <source>
        <dbReference type="EMBL" id="NKZ37938.1"/>
    </source>
</evidence>
<comment type="caution">
    <text evidence="1">The sequence shown here is derived from an EMBL/GenBank/DDBJ whole genome shotgun (WGS) entry which is preliminary data.</text>
</comment>
<dbReference type="Proteomes" id="UP000541636">
    <property type="component" value="Unassembled WGS sequence"/>
</dbReference>
<evidence type="ECO:0000313" key="2">
    <source>
        <dbReference type="Proteomes" id="UP000541636"/>
    </source>
</evidence>
<dbReference type="RefSeq" id="WP_168608394.1">
    <property type="nucleotide sequence ID" value="NZ_JAAZQD010000001.1"/>
</dbReference>
<proteinExistence type="predicted"/>